<dbReference type="InterPro" id="IPR016181">
    <property type="entry name" value="Acyl_CoA_acyltransferase"/>
</dbReference>
<accession>A0AA86I2A5</accession>
<evidence type="ECO:0000259" key="1">
    <source>
        <dbReference type="PROSITE" id="PS51186"/>
    </source>
</evidence>
<proteinExistence type="predicted"/>
<evidence type="ECO:0000313" key="3">
    <source>
        <dbReference type="Proteomes" id="UP000253834"/>
    </source>
</evidence>
<protein>
    <submittedName>
        <fullName evidence="2">GNAT family N-acetyltransferase</fullName>
    </submittedName>
</protein>
<organism evidence="2 3">
    <name type="scientific">Priestia megaterium</name>
    <name type="common">Bacillus megaterium</name>
    <dbReference type="NCBI Taxonomy" id="1404"/>
    <lineage>
        <taxon>Bacteria</taxon>
        <taxon>Bacillati</taxon>
        <taxon>Bacillota</taxon>
        <taxon>Bacilli</taxon>
        <taxon>Bacillales</taxon>
        <taxon>Bacillaceae</taxon>
        <taxon>Priestia</taxon>
    </lineage>
</organism>
<dbReference type="GO" id="GO:0016747">
    <property type="term" value="F:acyltransferase activity, transferring groups other than amino-acyl groups"/>
    <property type="evidence" value="ECO:0007669"/>
    <property type="project" value="InterPro"/>
</dbReference>
<dbReference type="PROSITE" id="PS51186">
    <property type="entry name" value="GNAT"/>
    <property type="match status" value="1"/>
</dbReference>
<dbReference type="Pfam" id="PF12746">
    <property type="entry name" value="GNAT_acetyltran"/>
    <property type="match status" value="1"/>
</dbReference>
<dbReference type="RefSeq" id="WP_114896296.1">
    <property type="nucleotide sequence ID" value="NZ_CP022674.1"/>
</dbReference>
<dbReference type="EMBL" id="CP022674">
    <property type="protein sequence ID" value="AXI30590.1"/>
    <property type="molecule type" value="Genomic_DNA"/>
</dbReference>
<sequence>MYCLEPKDYYKINNMLEASFKTPTFAFSVVNHVIEGSVYVNDMMRPSSGFLRIRAGDYYVFGQANDVVFNNFLYRYFVENVYGKEKRFTVFTPSTDWETVFDETFNTYVKKMTRSKYRFLPSKVHSTYSLSNLYELKDFNADSLRKSENFNESYIVEYWGSKSNFLKNGLGVCLIHKEKIIAECVSIFHSGTIAEIDIVTNPTYRGQGLGKIVGQAFINKCLEKNVMPAWDCDNNNKASKALANKLGFSNEEDYALYVLKWTGNET</sequence>
<reference evidence="2 3" key="1">
    <citation type="submission" date="2017-07" db="EMBL/GenBank/DDBJ databases">
        <title>Isolation and development of strain Bacillus megaterium SR7 for enhanced growth and metabolite production under supercritical carbon dioxide.</title>
        <authorList>
            <person name="Freedman A.J.E."/>
            <person name="Peet K.C."/>
            <person name="Boock J.T."/>
            <person name="Penn K."/>
            <person name="Prather K.L.J."/>
            <person name="Thompson J.R."/>
        </authorList>
    </citation>
    <scope>NUCLEOTIDE SEQUENCE [LARGE SCALE GENOMIC DNA]</scope>
    <source>
        <strain evidence="2 3">SR7</strain>
    </source>
</reference>
<evidence type="ECO:0000313" key="2">
    <source>
        <dbReference type="EMBL" id="AXI30590.1"/>
    </source>
</evidence>
<dbReference type="PANTHER" id="PTHR31143">
    <property type="match status" value="1"/>
</dbReference>
<dbReference type="AlphaFoldDB" id="A0AA86I2A5"/>
<name>A0AA86I2A5_PRIMG</name>
<dbReference type="InterPro" id="IPR027365">
    <property type="entry name" value="GNAT_acetyltra_YdfB-like"/>
</dbReference>
<dbReference type="InterPro" id="IPR042573">
    <property type="entry name" value="GNAT_acetyltra_N"/>
</dbReference>
<dbReference type="Gene3D" id="3.40.630.110">
    <property type="entry name" value="GNAT acetyltransferase-like"/>
    <property type="match status" value="1"/>
</dbReference>
<dbReference type="Proteomes" id="UP000253834">
    <property type="component" value="Chromosome"/>
</dbReference>
<dbReference type="Gene3D" id="3.40.630.30">
    <property type="match status" value="1"/>
</dbReference>
<feature type="domain" description="N-acetyltransferase" evidence="1">
    <location>
        <begin position="123"/>
        <end position="266"/>
    </location>
</feature>
<dbReference type="PANTHER" id="PTHR31143:SF2">
    <property type="entry name" value="FR47-LIKE DOMAIN-CONTAINING PROTEIN-RELATED"/>
    <property type="match status" value="1"/>
</dbReference>
<dbReference type="SUPFAM" id="SSF55729">
    <property type="entry name" value="Acyl-CoA N-acyltransferases (Nat)"/>
    <property type="match status" value="1"/>
</dbReference>
<dbReference type="InterPro" id="IPR000182">
    <property type="entry name" value="GNAT_dom"/>
</dbReference>
<gene>
    <name evidence="2" type="ORF">CIB87_16755</name>
</gene>